<protein>
    <submittedName>
        <fullName evidence="2">Acetyltransferase</fullName>
    </submittedName>
</protein>
<organism evidence="2 3">
    <name type="scientific">Lacticaseibacillus rhamnosus</name>
    <name type="common">Lactobacillus rhamnosus</name>
    <dbReference type="NCBI Taxonomy" id="47715"/>
    <lineage>
        <taxon>Bacteria</taxon>
        <taxon>Bacillati</taxon>
        <taxon>Bacillota</taxon>
        <taxon>Bacilli</taxon>
        <taxon>Lactobacillales</taxon>
        <taxon>Lactobacillaceae</taxon>
        <taxon>Lacticaseibacillus</taxon>
    </lineage>
</organism>
<evidence type="ECO:0000256" key="1">
    <source>
        <dbReference type="SAM" id="MobiDB-lite"/>
    </source>
</evidence>
<reference evidence="2 3" key="1">
    <citation type="submission" date="2017-12" db="EMBL/GenBank/DDBJ databases">
        <title>Phylogenetic diversity of female urinary microbiome.</title>
        <authorList>
            <person name="Thomas-White K."/>
            <person name="Wolfe A.J."/>
        </authorList>
    </citation>
    <scope>NUCLEOTIDE SEQUENCE [LARGE SCALE GENOMIC DNA]</scope>
    <source>
        <strain evidence="2 3">UMB0004</strain>
    </source>
</reference>
<dbReference type="AntiFam" id="ANF00266">
    <property type="entry name" value="DNA repeat translations related to WP_020751851.1"/>
</dbReference>
<dbReference type="Proteomes" id="UP000234212">
    <property type="component" value="Unassembled WGS sequence"/>
</dbReference>
<sequence>MPITRSPAQKSACKGLKRNDQTRAITFKATYTPTSNRAGSRSLLRNLRKPA</sequence>
<evidence type="ECO:0000313" key="3">
    <source>
        <dbReference type="Proteomes" id="UP000234212"/>
    </source>
</evidence>
<evidence type="ECO:0000313" key="2">
    <source>
        <dbReference type="EMBL" id="PLA58019.1"/>
    </source>
</evidence>
<comment type="caution">
    <text evidence="2">The sequence shown here is derived from an EMBL/GenBank/DDBJ whole genome shotgun (WGS) entry which is preliminary data.</text>
</comment>
<name>A0AAP8J2C7_LACRH</name>
<accession>A0AAP8J2C7</accession>
<feature type="compositionally biased region" description="Polar residues" evidence="1">
    <location>
        <begin position="29"/>
        <end position="39"/>
    </location>
</feature>
<gene>
    <name evidence="2" type="ORF">CYJ91_00175</name>
</gene>
<feature type="region of interest" description="Disordered" evidence="1">
    <location>
        <begin position="24"/>
        <end position="51"/>
    </location>
</feature>
<dbReference type="AlphaFoldDB" id="A0AAP8J2C7"/>
<dbReference type="EMBL" id="PKJX01000001">
    <property type="protein sequence ID" value="PLA58019.1"/>
    <property type="molecule type" value="Genomic_DNA"/>
</dbReference>
<dbReference type="NCBIfam" id="NF040509">
    <property type="entry name" value="Lacto_palin_RPT"/>
    <property type="match status" value="1"/>
</dbReference>
<proteinExistence type="predicted"/>